<dbReference type="GO" id="GO:0003887">
    <property type="term" value="F:DNA-directed DNA polymerase activity"/>
    <property type="evidence" value="ECO:0007669"/>
    <property type="project" value="UniProtKB-KW"/>
</dbReference>
<evidence type="ECO:0000313" key="10">
    <source>
        <dbReference type="EMBL" id="DAE04387.1"/>
    </source>
</evidence>
<dbReference type="PANTHER" id="PTHR10322:SF23">
    <property type="entry name" value="DNA POLYMERASE DELTA CATALYTIC SUBUNIT"/>
    <property type="match status" value="1"/>
</dbReference>
<dbReference type="PANTHER" id="PTHR10322">
    <property type="entry name" value="DNA POLYMERASE CATALYTIC SUBUNIT"/>
    <property type="match status" value="1"/>
</dbReference>
<evidence type="ECO:0000256" key="3">
    <source>
        <dbReference type="ARBA" id="ARBA00022695"/>
    </source>
</evidence>
<keyword evidence="3" id="KW-0548">Nucleotidyltransferase</keyword>
<keyword evidence="6" id="KW-0239">DNA-directed DNA polymerase</keyword>
<accession>A0A8S5PD61</accession>
<dbReference type="GO" id="GO:0004518">
    <property type="term" value="F:nuclease activity"/>
    <property type="evidence" value="ECO:0007669"/>
    <property type="project" value="UniProtKB-KW"/>
</dbReference>
<dbReference type="SUPFAM" id="SSF56672">
    <property type="entry name" value="DNA/RNA polymerases"/>
    <property type="match status" value="1"/>
</dbReference>
<evidence type="ECO:0000256" key="2">
    <source>
        <dbReference type="ARBA" id="ARBA00022679"/>
    </source>
</evidence>
<evidence type="ECO:0000256" key="6">
    <source>
        <dbReference type="ARBA" id="ARBA00022932"/>
    </source>
</evidence>
<proteinExistence type="predicted"/>
<keyword evidence="5" id="KW-0378">Hydrolase</keyword>
<dbReference type="InterPro" id="IPR023211">
    <property type="entry name" value="DNA_pol_palm_dom_sf"/>
</dbReference>
<dbReference type="EMBL" id="BK015387">
    <property type="protein sequence ID" value="DAE04387.1"/>
    <property type="molecule type" value="Genomic_DNA"/>
</dbReference>
<dbReference type="InterPro" id="IPR046908">
    <property type="entry name" value="divDNApol"/>
</dbReference>
<evidence type="ECO:0000259" key="9">
    <source>
        <dbReference type="Pfam" id="PF00136"/>
    </source>
</evidence>
<protein>
    <recommendedName>
        <fullName evidence="1">DNA-directed DNA polymerase</fullName>
        <ecNumber evidence="1">2.7.7.7</ecNumber>
    </recommendedName>
</protein>
<dbReference type="InterPro" id="IPR006134">
    <property type="entry name" value="DNA-dir_DNA_pol_B_multi_dom"/>
</dbReference>
<reference evidence="10" key="1">
    <citation type="journal article" date="2021" name="Proc. Natl. Acad. Sci. U.S.A.">
        <title>A Catalog of Tens of Thousands of Viruses from Human Metagenomes Reveals Hidden Associations with Chronic Diseases.</title>
        <authorList>
            <person name="Tisza M.J."/>
            <person name="Buck C.B."/>
        </authorList>
    </citation>
    <scope>NUCLEOTIDE SEQUENCE</scope>
    <source>
        <strain evidence="10">CtBrv3</strain>
    </source>
</reference>
<dbReference type="InterPro" id="IPR043502">
    <property type="entry name" value="DNA/RNA_pol_sf"/>
</dbReference>
<evidence type="ECO:0000256" key="5">
    <source>
        <dbReference type="ARBA" id="ARBA00022801"/>
    </source>
</evidence>
<dbReference type="Gene3D" id="3.90.1600.10">
    <property type="entry name" value="Palm domain of DNA polymerase"/>
    <property type="match status" value="1"/>
</dbReference>
<dbReference type="GO" id="GO:0003677">
    <property type="term" value="F:DNA binding"/>
    <property type="evidence" value="ECO:0007669"/>
    <property type="project" value="UniProtKB-KW"/>
</dbReference>
<organism evidence="10">
    <name type="scientific">Myoviridae sp. ctBrv3</name>
    <dbReference type="NCBI Taxonomy" id="2825047"/>
    <lineage>
        <taxon>Viruses</taxon>
        <taxon>Duplodnaviria</taxon>
        <taxon>Heunggongvirae</taxon>
        <taxon>Uroviricota</taxon>
        <taxon>Caudoviricetes</taxon>
    </lineage>
</organism>
<name>A0A8S5PD61_9CAUD</name>
<feature type="domain" description="DNA-directed DNA polymerase family B multifunctional" evidence="9">
    <location>
        <begin position="97"/>
        <end position="180"/>
    </location>
</feature>
<dbReference type="GO" id="GO:0006261">
    <property type="term" value="P:DNA-templated DNA replication"/>
    <property type="evidence" value="ECO:0007669"/>
    <property type="project" value="TreeGrafter"/>
</dbReference>
<sequence>MQNNIDMPKGITIQKYKETMLYVMERVCPKLSRMEILDAIDYSINKRYKAGTARLHNNYTKTEVNMDFIKLANDLLNKKAIMTTEGVLFGKHGSVKNPFYNLIQYLADKRDEAKKEMKKYPKGSEQFNAWNLKQLNYKVSANALYGCAGQYSSIFYNLYLCTAITGQGRGCISASITMFEGLLGNNMRFESLTEVLQYIDNIVNDQKEERFSKFNDWDVLDRNITVEECYLRIMDICGTKNWIPSQEAREAIWNTICNLDQRCINIVYYKNNLYKFCENRRVINLILQMLTKMEEPYLDPNKVPETIEYELKLFKDLVFEYIYYRHMFIDKLPRVYEMQRDIVLITDTDSCIISLDEWYQFVLKYTIGIPMKIKYTQAQIDEESDKLIMQYRGNEPKYEYDFYDSKLVEAKRKKYPLVVIEEDSLRYSIVDIMSYVVSQLILDYMILFSENYNTYVEDRDCLLIMKNEFLFKSLLLTKGKKNYSTLQLVQEGNLIPEDKQMDIKGMPMSKVGTPESTAKRLEQILEYDVLRNSFIDQIDLVKKFTVLEREIYESLKNKSKDFHKPARIKSMNFYKNPMAVQGIKAAYAYNTIKDRSEEGINLEERNSVLIIKTNLTTKNINEIAKSHPEHCMRANELLKDPNYKAGITSIAIPSNIDIPDWIIPFINYTDIIQSNLRNFPLEELGISKMDSKNVTHTNILQF</sequence>
<evidence type="ECO:0000256" key="8">
    <source>
        <dbReference type="ARBA" id="ARBA00049244"/>
    </source>
</evidence>
<dbReference type="Pfam" id="PF00136">
    <property type="entry name" value="DNA_pol_B"/>
    <property type="match status" value="1"/>
</dbReference>
<keyword evidence="4" id="KW-0540">Nuclease</keyword>
<evidence type="ECO:0000256" key="4">
    <source>
        <dbReference type="ARBA" id="ARBA00022722"/>
    </source>
</evidence>
<evidence type="ECO:0000256" key="7">
    <source>
        <dbReference type="ARBA" id="ARBA00023125"/>
    </source>
</evidence>
<dbReference type="GO" id="GO:0016787">
    <property type="term" value="F:hydrolase activity"/>
    <property type="evidence" value="ECO:0007669"/>
    <property type="project" value="UniProtKB-KW"/>
</dbReference>
<dbReference type="EC" id="2.7.7.7" evidence="1"/>
<evidence type="ECO:0000256" key="1">
    <source>
        <dbReference type="ARBA" id="ARBA00012417"/>
    </source>
</evidence>
<dbReference type="InterPro" id="IPR050240">
    <property type="entry name" value="DNA_pol_type-B"/>
</dbReference>
<comment type="catalytic activity">
    <reaction evidence="8">
        <text>DNA(n) + a 2'-deoxyribonucleoside 5'-triphosphate = DNA(n+1) + diphosphate</text>
        <dbReference type="Rhea" id="RHEA:22508"/>
        <dbReference type="Rhea" id="RHEA-COMP:17339"/>
        <dbReference type="Rhea" id="RHEA-COMP:17340"/>
        <dbReference type="ChEBI" id="CHEBI:33019"/>
        <dbReference type="ChEBI" id="CHEBI:61560"/>
        <dbReference type="ChEBI" id="CHEBI:173112"/>
        <dbReference type="EC" id="2.7.7.7"/>
    </reaction>
</comment>
<keyword evidence="2" id="KW-0808">Transferase</keyword>
<keyword evidence="7" id="KW-0238">DNA-binding</keyword>
<dbReference type="Pfam" id="PF20286">
    <property type="entry name" value="divDNApol"/>
    <property type="match status" value="1"/>
</dbReference>
<dbReference type="GO" id="GO:0000166">
    <property type="term" value="F:nucleotide binding"/>
    <property type="evidence" value="ECO:0007669"/>
    <property type="project" value="InterPro"/>
</dbReference>